<proteinExistence type="predicted"/>
<gene>
    <name evidence="2" type="ORF">ACHAW5_010436</name>
</gene>
<keyword evidence="3" id="KW-1185">Reference proteome</keyword>
<comment type="caution">
    <text evidence="2">The sequence shown here is derived from an EMBL/GenBank/DDBJ whole genome shotgun (WGS) entry which is preliminary data.</text>
</comment>
<evidence type="ECO:0000313" key="3">
    <source>
        <dbReference type="Proteomes" id="UP001530315"/>
    </source>
</evidence>
<dbReference type="AlphaFoldDB" id="A0ABD3P101"/>
<reference evidence="2 3" key="1">
    <citation type="submission" date="2024-10" db="EMBL/GenBank/DDBJ databases">
        <title>Updated reference genomes for cyclostephanoid diatoms.</title>
        <authorList>
            <person name="Roberts W.R."/>
            <person name="Alverson A.J."/>
        </authorList>
    </citation>
    <scope>NUCLEOTIDE SEQUENCE [LARGE SCALE GENOMIC DNA]</scope>
    <source>
        <strain evidence="2 3">AJA276-08</strain>
    </source>
</reference>
<dbReference type="Proteomes" id="UP001530315">
    <property type="component" value="Unassembled WGS sequence"/>
</dbReference>
<feature type="compositionally biased region" description="Low complexity" evidence="1">
    <location>
        <begin position="112"/>
        <end position="121"/>
    </location>
</feature>
<feature type="region of interest" description="Disordered" evidence="1">
    <location>
        <begin position="1"/>
        <end position="121"/>
    </location>
</feature>
<feature type="region of interest" description="Disordered" evidence="1">
    <location>
        <begin position="158"/>
        <end position="185"/>
    </location>
</feature>
<evidence type="ECO:0000313" key="2">
    <source>
        <dbReference type="EMBL" id="KAL3780981.1"/>
    </source>
</evidence>
<feature type="compositionally biased region" description="Polar residues" evidence="1">
    <location>
        <begin position="1"/>
        <end position="10"/>
    </location>
</feature>
<accession>A0ABD3P101</accession>
<sequence>MPKSPTTTSRSGDRDFLFLAPQRVRRPSDERRGGWSGVPLPATAALERFMLRRRGRSPSPTDVDDHSPSFEEDDLEDGRSLMGGGGSLDSPRHVGDFPWRWGGGGSGGWPQERSSSAAAAVVPPRESSFQSVSFANRTPVTRPLFAPVSFLSLASSCTLSSSSSSSQRPTADDGIHQLSEALSRL</sequence>
<name>A0ABD3P101_9STRA</name>
<evidence type="ECO:0000256" key="1">
    <source>
        <dbReference type="SAM" id="MobiDB-lite"/>
    </source>
</evidence>
<dbReference type="EMBL" id="JALLAZ020001088">
    <property type="protein sequence ID" value="KAL3780981.1"/>
    <property type="molecule type" value="Genomic_DNA"/>
</dbReference>
<protein>
    <submittedName>
        <fullName evidence="2">Uncharacterized protein</fullName>
    </submittedName>
</protein>
<organism evidence="2 3">
    <name type="scientific">Stephanodiscus triporus</name>
    <dbReference type="NCBI Taxonomy" id="2934178"/>
    <lineage>
        <taxon>Eukaryota</taxon>
        <taxon>Sar</taxon>
        <taxon>Stramenopiles</taxon>
        <taxon>Ochrophyta</taxon>
        <taxon>Bacillariophyta</taxon>
        <taxon>Coscinodiscophyceae</taxon>
        <taxon>Thalassiosirophycidae</taxon>
        <taxon>Stephanodiscales</taxon>
        <taxon>Stephanodiscaceae</taxon>
        <taxon>Stephanodiscus</taxon>
    </lineage>
</organism>